<keyword evidence="1" id="KW-0812">Transmembrane</keyword>
<dbReference type="PATRIC" id="fig|294.194.peg.5267"/>
<evidence type="ECO:0000313" key="2">
    <source>
        <dbReference type="EMBL" id="KWV85508.1"/>
    </source>
</evidence>
<evidence type="ECO:0000313" key="3">
    <source>
        <dbReference type="Proteomes" id="UP000061348"/>
    </source>
</evidence>
<sequence>MPVSALSTPPALLLRVPAFTFRSVLAWAKPWLLLKVLVTARLSAPPSAWIRPLRLLSRLLAVTVAVLATSTPFWLFRLPALTVRSLAMTWPPLLFRLALVSTRLPPAISIRPWRLSREALLSVAAWPSPKRIKPPRLTMAGELIARLCSPNRRALAPWLVSLALLTSTVFAWMIAPWLVSACAAVIASARLANRLPLVVTVCAFTTRSPVVLRLLSAATPASMMPGLFTLAALISMRWPAAMLLRLTRAWALVTCTLPLA</sequence>
<organism evidence="2 3">
    <name type="scientific">Pseudomonas fluorescens</name>
    <dbReference type="NCBI Taxonomy" id="294"/>
    <lineage>
        <taxon>Bacteria</taxon>
        <taxon>Pseudomonadati</taxon>
        <taxon>Pseudomonadota</taxon>
        <taxon>Gammaproteobacteria</taxon>
        <taxon>Pseudomonadales</taxon>
        <taxon>Pseudomonadaceae</taxon>
        <taxon>Pseudomonas</taxon>
    </lineage>
</organism>
<keyword evidence="1" id="KW-1133">Transmembrane helix</keyword>
<dbReference type="AlphaFoldDB" id="A0A109LD74"/>
<feature type="transmembrane region" description="Helical" evidence="1">
    <location>
        <begin position="155"/>
        <end position="175"/>
    </location>
</feature>
<name>A0A109LD74_PSEFL</name>
<keyword evidence="1" id="KW-0472">Membrane</keyword>
<gene>
    <name evidence="2" type="ORF">PFLmoz3_04752</name>
</gene>
<feature type="transmembrane region" description="Helical" evidence="1">
    <location>
        <begin position="55"/>
        <end position="76"/>
    </location>
</feature>
<proteinExistence type="predicted"/>
<reference evidence="2 3" key="1">
    <citation type="submission" date="2015-05" db="EMBL/GenBank/DDBJ databases">
        <title>A genomic and transcriptomic approach to investigate the blue pigment phenotype in Pseudomonas fluorescens.</title>
        <authorList>
            <person name="Andreani N.A."/>
            <person name="Cardazzo B."/>
        </authorList>
    </citation>
    <scope>NUCLEOTIDE SEQUENCE [LARGE SCALE GENOMIC DNA]</scope>
    <source>
        <strain evidence="2 3">Ps_22</strain>
    </source>
</reference>
<evidence type="ECO:0000256" key="1">
    <source>
        <dbReference type="SAM" id="Phobius"/>
    </source>
</evidence>
<dbReference type="Proteomes" id="UP000061348">
    <property type="component" value="Unassembled WGS sequence"/>
</dbReference>
<protein>
    <submittedName>
        <fullName evidence="2">Uncharacterized protein</fullName>
    </submittedName>
</protein>
<comment type="caution">
    <text evidence="2">The sequence shown here is derived from an EMBL/GenBank/DDBJ whole genome shotgun (WGS) entry which is preliminary data.</text>
</comment>
<accession>A0A109LD74</accession>
<dbReference type="EMBL" id="LCYA01000128">
    <property type="protein sequence ID" value="KWV85508.1"/>
    <property type="molecule type" value="Genomic_DNA"/>
</dbReference>